<evidence type="ECO:0000313" key="2">
    <source>
        <dbReference type="EMBL" id="KAE8923508.1"/>
    </source>
</evidence>
<dbReference type="EMBL" id="QXGC01002872">
    <property type="protein sequence ID" value="KAE9180861.1"/>
    <property type="molecule type" value="Genomic_DNA"/>
</dbReference>
<dbReference type="Proteomes" id="UP000437068">
    <property type="component" value="Unassembled WGS sequence"/>
</dbReference>
<keyword evidence="1" id="KW-0472">Membrane</keyword>
<evidence type="ECO:0000313" key="3">
    <source>
        <dbReference type="EMBL" id="KAE8980087.1"/>
    </source>
</evidence>
<proteinExistence type="predicted"/>
<evidence type="ECO:0000313" key="14">
    <source>
        <dbReference type="Proteomes" id="UP000437068"/>
    </source>
</evidence>
<protein>
    <recommendedName>
        <fullName evidence="22">Transmembrane protein</fullName>
    </recommendedName>
</protein>
<evidence type="ECO:0000313" key="20">
    <source>
        <dbReference type="Proteomes" id="UP000486351"/>
    </source>
</evidence>
<evidence type="ECO:0000313" key="10">
    <source>
        <dbReference type="EMBL" id="KAE9278885.1"/>
    </source>
</evidence>
<dbReference type="Proteomes" id="UP000460718">
    <property type="component" value="Unassembled WGS sequence"/>
</dbReference>
<dbReference type="EMBL" id="QXGA01002812">
    <property type="protein sequence ID" value="KAE9091706.1"/>
    <property type="molecule type" value="Genomic_DNA"/>
</dbReference>
<keyword evidence="1" id="KW-1133">Transmembrane helix</keyword>
<evidence type="ECO:0000313" key="18">
    <source>
        <dbReference type="Proteomes" id="UP000460718"/>
    </source>
</evidence>
<evidence type="ECO:0000313" key="19">
    <source>
        <dbReference type="Proteomes" id="UP000476176"/>
    </source>
</evidence>
<organism evidence="2 12">
    <name type="scientific">Phytophthora fragariae</name>
    <dbReference type="NCBI Taxonomy" id="53985"/>
    <lineage>
        <taxon>Eukaryota</taxon>
        <taxon>Sar</taxon>
        <taxon>Stramenopiles</taxon>
        <taxon>Oomycota</taxon>
        <taxon>Peronosporomycetes</taxon>
        <taxon>Peronosporales</taxon>
        <taxon>Peronosporaceae</taxon>
        <taxon>Phytophthora</taxon>
    </lineage>
</organism>
<dbReference type="EMBL" id="QXGD01001991">
    <property type="protein sequence ID" value="KAE9195451.1"/>
    <property type="molecule type" value="Genomic_DNA"/>
</dbReference>
<evidence type="ECO:0000256" key="1">
    <source>
        <dbReference type="SAM" id="Phobius"/>
    </source>
</evidence>
<gene>
    <name evidence="10" type="ORF">PF001_g24964</name>
    <name evidence="9" type="ORF">PF002_g23317</name>
    <name evidence="8" type="ORF">PF004_g24720</name>
    <name evidence="7" type="ORF">PF005_g25550</name>
    <name evidence="6" type="ORF">PF006_g24873</name>
    <name evidence="5" type="ORF">PF007_g25728</name>
    <name evidence="11" type="ORF">PF008_g25158</name>
    <name evidence="2" type="ORF">PF009_g26243</name>
    <name evidence="4" type="ORF">PF010_g25256</name>
    <name evidence="3" type="ORF">PF011_g22581</name>
</gene>
<dbReference type="EMBL" id="QXGE01002829">
    <property type="protein sequence ID" value="KAE9278885.1"/>
    <property type="molecule type" value="Genomic_DNA"/>
</dbReference>
<dbReference type="Proteomes" id="UP000433483">
    <property type="component" value="Unassembled WGS sequence"/>
</dbReference>
<evidence type="ECO:0000313" key="17">
    <source>
        <dbReference type="Proteomes" id="UP000441208"/>
    </source>
</evidence>
<evidence type="ECO:0000313" key="4">
    <source>
        <dbReference type="EMBL" id="KAE9073008.1"/>
    </source>
</evidence>
<dbReference type="Proteomes" id="UP000440367">
    <property type="component" value="Unassembled WGS sequence"/>
</dbReference>
<dbReference type="Proteomes" id="UP000476176">
    <property type="component" value="Unassembled WGS sequence"/>
</dbReference>
<evidence type="ECO:0008006" key="22">
    <source>
        <dbReference type="Google" id="ProtNLM"/>
    </source>
</evidence>
<dbReference type="OrthoDB" id="126781at2759"/>
<evidence type="ECO:0000313" key="15">
    <source>
        <dbReference type="Proteomes" id="UP000440367"/>
    </source>
</evidence>
<accession>A0A6A3E141</accession>
<evidence type="ECO:0000313" key="16">
    <source>
        <dbReference type="Proteomes" id="UP000440732"/>
    </source>
</evidence>
<sequence length="171" mass="18737">MGRGKNSSAFRDMDEEFFASLEEANYECHESPTKKPATCSALSESTILHKHLEQRRAMRTKVVVALSVLVLAGVGSAALYSSVDMSLWALKMRSPYPMFRGSSVDTAFTPTSGNVFDGDGDSPYFGDTILATDETGIADAQDDEEAPDDLLLDELDPYEEFHQAGRQLEAK</sequence>
<feature type="transmembrane region" description="Helical" evidence="1">
    <location>
        <begin position="62"/>
        <end position="83"/>
    </location>
</feature>
<dbReference type="Proteomes" id="UP000486351">
    <property type="component" value="Unassembled WGS sequence"/>
</dbReference>
<name>A0A6A3E141_9STRA</name>
<evidence type="ECO:0000313" key="21">
    <source>
        <dbReference type="Proteomes" id="UP000488956"/>
    </source>
</evidence>
<dbReference type="Proteomes" id="UP000440732">
    <property type="component" value="Unassembled WGS sequence"/>
</dbReference>
<dbReference type="EMBL" id="QXFX01002866">
    <property type="protein sequence ID" value="KAE9073008.1"/>
    <property type="molecule type" value="Genomic_DNA"/>
</dbReference>
<reference evidence="12 13" key="1">
    <citation type="submission" date="2018-08" db="EMBL/GenBank/DDBJ databases">
        <title>Genomic investigation of the strawberry pathogen Phytophthora fragariae indicates pathogenicity is determined by transcriptional variation in three key races.</title>
        <authorList>
            <person name="Adams T.M."/>
            <person name="Armitage A.D."/>
            <person name="Sobczyk M.K."/>
            <person name="Bates H.J."/>
            <person name="Dunwell J.M."/>
            <person name="Nellist C.F."/>
            <person name="Harrison R.J."/>
        </authorList>
    </citation>
    <scope>NUCLEOTIDE SEQUENCE [LARGE SCALE GENOMIC DNA]</scope>
    <source>
        <strain evidence="10 14">A4</strain>
        <strain evidence="9 15">BC-1</strain>
        <strain evidence="8 19">BC-23</strain>
        <strain evidence="7 13">NOV-27</strain>
        <strain evidence="6 16">NOV-5</strain>
        <strain evidence="5 17">NOV-71</strain>
        <strain evidence="11 20">NOV-77</strain>
        <strain evidence="2 12">NOV-9</strain>
        <strain evidence="4 21">ONT-3</strain>
        <strain evidence="3 18">SCRP245</strain>
    </source>
</reference>
<evidence type="ECO:0000313" key="12">
    <source>
        <dbReference type="Proteomes" id="UP000429523"/>
    </source>
</evidence>
<dbReference type="Proteomes" id="UP000429523">
    <property type="component" value="Unassembled WGS sequence"/>
</dbReference>
<dbReference type="EMBL" id="QXGF01002755">
    <property type="protein sequence ID" value="KAE8923508.1"/>
    <property type="molecule type" value="Genomic_DNA"/>
</dbReference>
<evidence type="ECO:0000313" key="8">
    <source>
        <dbReference type="EMBL" id="KAE9180861.1"/>
    </source>
</evidence>
<evidence type="ECO:0000313" key="5">
    <source>
        <dbReference type="EMBL" id="KAE9073647.1"/>
    </source>
</evidence>
<dbReference type="Proteomes" id="UP000488956">
    <property type="component" value="Unassembled WGS sequence"/>
</dbReference>
<dbReference type="EMBL" id="QXFY01002808">
    <property type="protein sequence ID" value="KAE9292108.1"/>
    <property type="molecule type" value="Genomic_DNA"/>
</dbReference>
<comment type="caution">
    <text evidence="2">The sequence shown here is derived from an EMBL/GenBank/DDBJ whole genome shotgun (WGS) entry which is preliminary data.</text>
</comment>
<keyword evidence="1" id="KW-0812">Transmembrane</keyword>
<evidence type="ECO:0000313" key="13">
    <source>
        <dbReference type="Proteomes" id="UP000433483"/>
    </source>
</evidence>
<evidence type="ECO:0000313" key="9">
    <source>
        <dbReference type="EMBL" id="KAE9195451.1"/>
    </source>
</evidence>
<dbReference type="AlphaFoldDB" id="A0A6A3E141"/>
<dbReference type="Proteomes" id="UP000441208">
    <property type="component" value="Unassembled WGS sequence"/>
</dbReference>
<evidence type="ECO:0000313" key="11">
    <source>
        <dbReference type="EMBL" id="KAE9292108.1"/>
    </source>
</evidence>
<dbReference type="EMBL" id="QXFZ01002801">
    <property type="protein sequence ID" value="KAE9073647.1"/>
    <property type="molecule type" value="Genomic_DNA"/>
</dbReference>
<keyword evidence="13" id="KW-1185">Reference proteome</keyword>
<evidence type="ECO:0000313" key="6">
    <source>
        <dbReference type="EMBL" id="KAE9091706.1"/>
    </source>
</evidence>
<dbReference type="EMBL" id="QXGB01002776">
    <property type="protein sequence ID" value="KAE9175101.1"/>
    <property type="molecule type" value="Genomic_DNA"/>
</dbReference>
<evidence type="ECO:0000313" key="7">
    <source>
        <dbReference type="EMBL" id="KAE9175101.1"/>
    </source>
</evidence>
<dbReference type="EMBL" id="QXFW01002287">
    <property type="protein sequence ID" value="KAE8980087.1"/>
    <property type="molecule type" value="Genomic_DNA"/>
</dbReference>